<dbReference type="RefSeq" id="XP_013268541.1">
    <property type="nucleotide sequence ID" value="XM_013413087.1"/>
</dbReference>
<keyword evidence="3" id="KW-1185">Reference proteome</keyword>
<proteinExistence type="predicted"/>
<reference evidence="2 3" key="1">
    <citation type="submission" date="2015-01" db="EMBL/GenBank/DDBJ databases">
        <title>The Genome Sequence of Rhinocladiella mackenzie CBS 650.93.</title>
        <authorList>
            <consortium name="The Broad Institute Genomics Platform"/>
            <person name="Cuomo C."/>
            <person name="de Hoog S."/>
            <person name="Gorbushina A."/>
            <person name="Stielow B."/>
            <person name="Teixiera M."/>
            <person name="Abouelleil A."/>
            <person name="Chapman S.B."/>
            <person name="Priest M."/>
            <person name="Young S.K."/>
            <person name="Wortman J."/>
            <person name="Nusbaum C."/>
            <person name="Birren B."/>
        </authorList>
    </citation>
    <scope>NUCLEOTIDE SEQUENCE [LARGE SCALE GENOMIC DNA]</scope>
    <source>
        <strain evidence="2 3">CBS 650.93</strain>
    </source>
</reference>
<evidence type="ECO:0000256" key="1">
    <source>
        <dbReference type="SAM" id="MobiDB-lite"/>
    </source>
</evidence>
<feature type="region of interest" description="Disordered" evidence="1">
    <location>
        <begin position="204"/>
        <end position="233"/>
    </location>
</feature>
<name>A0A0D2IXV6_9EURO</name>
<dbReference type="Proteomes" id="UP000053617">
    <property type="component" value="Unassembled WGS sequence"/>
</dbReference>
<evidence type="ECO:0000313" key="3">
    <source>
        <dbReference type="Proteomes" id="UP000053617"/>
    </source>
</evidence>
<organism evidence="2 3">
    <name type="scientific">Rhinocladiella mackenziei CBS 650.93</name>
    <dbReference type="NCBI Taxonomy" id="1442369"/>
    <lineage>
        <taxon>Eukaryota</taxon>
        <taxon>Fungi</taxon>
        <taxon>Dikarya</taxon>
        <taxon>Ascomycota</taxon>
        <taxon>Pezizomycotina</taxon>
        <taxon>Eurotiomycetes</taxon>
        <taxon>Chaetothyriomycetidae</taxon>
        <taxon>Chaetothyriales</taxon>
        <taxon>Herpotrichiellaceae</taxon>
        <taxon>Rhinocladiella</taxon>
    </lineage>
</organism>
<evidence type="ECO:0000313" key="2">
    <source>
        <dbReference type="EMBL" id="KIX01405.1"/>
    </source>
</evidence>
<gene>
    <name evidence="2" type="ORF">Z518_09131</name>
</gene>
<sequence length="233" mass="25385">MKRGSSQVDSRIVGFDEFYPAQGRPEAIRDAGMQGLREFIEEWPTARLNECCDFLCEEFHVNVCVSTAYRALKALNLMHKRLTRINARQDKDEEALVYGRGGQTTTPYGSVLGFHLCDIPAGNAWCGMAPTATISSALSLDGPWTGSDQAGEAAPYTLPKERDHLPPVLLGHMVHGLDPMTVAFHGIRSMDHLDIEAGAVHAAERTRPLVPSPTWPYGPRTGSDGGGISRLAL</sequence>
<protein>
    <submittedName>
        <fullName evidence="2">Uncharacterized protein</fullName>
    </submittedName>
</protein>
<dbReference type="HOGENOM" id="CLU_1190447_0_0_1"/>
<dbReference type="VEuPathDB" id="FungiDB:Z518_09131"/>
<feature type="compositionally biased region" description="Gly residues" evidence="1">
    <location>
        <begin position="223"/>
        <end position="233"/>
    </location>
</feature>
<dbReference type="AlphaFoldDB" id="A0A0D2IXV6"/>
<accession>A0A0D2IXV6</accession>
<dbReference type="GeneID" id="25297202"/>
<dbReference type="EMBL" id="KN847481">
    <property type="protein sequence ID" value="KIX01405.1"/>
    <property type="molecule type" value="Genomic_DNA"/>
</dbReference>